<keyword evidence="7" id="KW-1185">Reference proteome</keyword>
<dbReference type="GO" id="GO:0005634">
    <property type="term" value="C:nucleus"/>
    <property type="evidence" value="ECO:0007669"/>
    <property type="project" value="UniProtKB-SubCell"/>
</dbReference>
<accession>A0AAV2RDM3</accession>
<dbReference type="SUPFAM" id="SSF53098">
    <property type="entry name" value="Ribonuclease H-like"/>
    <property type="match status" value="1"/>
</dbReference>
<keyword evidence="4" id="KW-0862">Zinc</keyword>
<dbReference type="AlphaFoldDB" id="A0AAV2RDM3"/>
<evidence type="ECO:0000256" key="5">
    <source>
        <dbReference type="ARBA" id="ARBA00023242"/>
    </source>
</evidence>
<feature type="non-terminal residue" evidence="6">
    <location>
        <position position="108"/>
    </location>
</feature>
<dbReference type="PANTHER" id="PTHR46481:SF10">
    <property type="entry name" value="ZINC FINGER BED DOMAIN-CONTAINING PROTEIN 39"/>
    <property type="match status" value="1"/>
</dbReference>
<evidence type="ECO:0000313" key="7">
    <source>
        <dbReference type="Proteomes" id="UP001497623"/>
    </source>
</evidence>
<keyword evidence="3" id="KW-0863">Zinc-finger</keyword>
<protein>
    <submittedName>
        <fullName evidence="6">Uncharacterized protein</fullName>
    </submittedName>
</protein>
<name>A0AAV2RDM3_MEGNR</name>
<dbReference type="InterPro" id="IPR012337">
    <property type="entry name" value="RNaseH-like_sf"/>
</dbReference>
<evidence type="ECO:0000256" key="4">
    <source>
        <dbReference type="ARBA" id="ARBA00022833"/>
    </source>
</evidence>
<dbReference type="EMBL" id="CAXKWB010019494">
    <property type="protein sequence ID" value="CAL4121983.1"/>
    <property type="molecule type" value="Genomic_DNA"/>
</dbReference>
<evidence type="ECO:0000256" key="3">
    <source>
        <dbReference type="ARBA" id="ARBA00022771"/>
    </source>
</evidence>
<dbReference type="PANTHER" id="PTHR46481">
    <property type="entry name" value="ZINC FINGER BED DOMAIN-CONTAINING PROTEIN 4"/>
    <property type="match status" value="1"/>
</dbReference>
<evidence type="ECO:0000256" key="2">
    <source>
        <dbReference type="ARBA" id="ARBA00022723"/>
    </source>
</evidence>
<reference evidence="6 7" key="1">
    <citation type="submission" date="2024-05" db="EMBL/GenBank/DDBJ databases">
        <authorList>
            <person name="Wallberg A."/>
        </authorList>
    </citation>
    <scope>NUCLEOTIDE SEQUENCE [LARGE SCALE GENOMIC DNA]</scope>
</reference>
<dbReference type="GO" id="GO:0008270">
    <property type="term" value="F:zinc ion binding"/>
    <property type="evidence" value="ECO:0007669"/>
    <property type="project" value="UniProtKB-KW"/>
</dbReference>
<sequence>MLYNIMKPMLIQTKNKIKLKLQPLKSLALTCDCWVSGAQDSYMTFTCHFINENFELESLVLRTVDMAVSHTSPNLLEQIKLVLQEWGLDGKTLTFVSDNAADISHAIF</sequence>
<proteinExistence type="predicted"/>
<comment type="subcellular location">
    <subcellularLocation>
        <location evidence="1">Nucleus</location>
    </subcellularLocation>
</comment>
<dbReference type="InterPro" id="IPR052035">
    <property type="entry name" value="ZnF_BED_domain_contain"/>
</dbReference>
<gene>
    <name evidence="6" type="ORF">MNOR_LOCUS22788</name>
</gene>
<evidence type="ECO:0000313" key="6">
    <source>
        <dbReference type="EMBL" id="CAL4121983.1"/>
    </source>
</evidence>
<keyword evidence="5" id="KW-0539">Nucleus</keyword>
<dbReference type="Proteomes" id="UP001497623">
    <property type="component" value="Unassembled WGS sequence"/>
</dbReference>
<comment type="caution">
    <text evidence="6">The sequence shown here is derived from an EMBL/GenBank/DDBJ whole genome shotgun (WGS) entry which is preliminary data.</text>
</comment>
<evidence type="ECO:0000256" key="1">
    <source>
        <dbReference type="ARBA" id="ARBA00004123"/>
    </source>
</evidence>
<keyword evidence="2" id="KW-0479">Metal-binding</keyword>
<organism evidence="6 7">
    <name type="scientific">Meganyctiphanes norvegica</name>
    <name type="common">Northern krill</name>
    <name type="synonym">Thysanopoda norvegica</name>
    <dbReference type="NCBI Taxonomy" id="48144"/>
    <lineage>
        <taxon>Eukaryota</taxon>
        <taxon>Metazoa</taxon>
        <taxon>Ecdysozoa</taxon>
        <taxon>Arthropoda</taxon>
        <taxon>Crustacea</taxon>
        <taxon>Multicrustacea</taxon>
        <taxon>Malacostraca</taxon>
        <taxon>Eumalacostraca</taxon>
        <taxon>Eucarida</taxon>
        <taxon>Euphausiacea</taxon>
        <taxon>Euphausiidae</taxon>
        <taxon>Meganyctiphanes</taxon>
    </lineage>
</organism>